<dbReference type="OrthoDB" id="877264at2"/>
<comment type="caution">
    <text evidence="3">The sequence shown here is derived from an EMBL/GenBank/DDBJ whole genome shotgun (WGS) entry which is preliminary data.</text>
</comment>
<evidence type="ECO:0008006" key="5">
    <source>
        <dbReference type="Google" id="ProtNLM"/>
    </source>
</evidence>
<protein>
    <recommendedName>
        <fullName evidence="5">NERD domain-containing protein</fullName>
    </recommendedName>
</protein>
<reference evidence="3 4" key="1">
    <citation type="submission" date="2018-12" db="EMBL/GenBank/DDBJ databases">
        <authorList>
            <person name="Feng G."/>
            <person name="Zhu H."/>
        </authorList>
    </citation>
    <scope>NUCLEOTIDE SEQUENCE [LARGE SCALE GENOMIC DNA]</scope>
    <source>
        <strain evidence="3 4">9PBR-2</strain>
    </source>
</reference>
<keyword evidence="1" id="KW-0175">Coiled coil</keyword>
<evidence type="ECO:0000313" key="4">
    <source>
        <dbReference type="Proteomes" id="UP000280066"/>
    </source>
</evidence>
<dbReference type="Proteomes" id="UP000280066">
    <property type="component" value="Unassembled WGS sequence"/>
</dbReference>
<keyword evidence="4" id="KW-1185">Reference proteome</keyword>
<evidence type="ECO:0000256" key="1">
    <source>
        <dbReference type="SAM" id="Coils"/>
    </source>
</evidence>
<gene>
    <name evidence="3" type="ORF">EI290_03665</name>
</gene>
<feature type="coiled-coil region" evidence="1">
    <location>
        <begin position="245"/>
        <end position="350"/>
    </location>
</feature>
<dbReference type="EMBL" id="RWIS01000002">
    <property type="protein sequence ID" value="RSK36001.1"/>
    <property type="molecule type" value="Genomic_DNA"/>
</dbReference>
<feature type="region of interest" description="Disordered" evidence="2">
    <location>
        <begin position="356"/>
        <end position="382"/>
    </location>
</feature>
<evidence type="ECO:0000256" key="2">
    <source>
        <dbReference type="SAM" id="MobiDB-lite"/>
    </source>
</evidence>
<feature type="compositionally biased region" description="Acidic residues" evidence="2">
    <location>
        <begin position="486"/>
        <end position="498"/>
    </location>
</feature>
<dbReference type="PROSITE" id="PS50330">
    <property type="entry name" value="UIM"/>
    <property type="match status" value="1"/>
</dbReference>
<sequence>MLHSILFAPFTDAALQARYEATLALLTAAGTQGILLGNLPLPSHTLPAVLVQPGSVAVLLLAAGGGLLTVPALEAGGWLLDNKPWAIEEEAANPLERFRQQRAELARWLAQQPELPQPIQENDVAGLLVFEPAVHLDARAEAQLAHLPAADDFQLVPQLAQLPRRLAQLPVRLRLPAAALAEWAEALVQYGPEPPQPTEDQPPEAAPVGFWAHKARQLWGWLGAEDVPADPPYSTTLAAGAPLANEEEKHRLEQLRQQVFRELQQQRQAMEAREAEREQSIAQLRQQLRDAPSATAEVAALQARLAAETQEKQQLQAAIQASRAEAEARNQALDARIQQLGQQLELLSSRPAAALLPTPGSTAAPRPVAGAPRFPGAPGSAQPASWQLQWQRAALVLASVVALGSGLWGVSQVPAWLKASRPEQTRAQAAQPTPANDNAEAAAPTLFDIQPDTVQVADEAAGAAQDSVQLTDEAPVAEPPTPGQEEVMDSVETLPEDI</sequence>
<dbReference type="AlphaFoldDB" id="A0A428JR10"/>
<dbReference type="InterPro" id="IPR003903">
    <property type="entry name" value="UIM_dom"/>
</dbReference>
<name>A0A428JR10_9BACT</name>
<evidence type="ECO:0000313" key="3">
    <source>
        <dbReference type="EMBL" id="RSK36001.1"/>
    </source>
</evidence>
<feature type="region of interest" description="Disordered" evidence="2">
    <location>
        <begin position="458"/>
        <end position="498"/>
    </location>
</feature>
<proteinExistence type="predicted"/>
<accession>A0A428JR10</accession>
<organism evidence="3 4">
    <name type="scientific">Hymenobacter metallilatus</name>
    <dbReference type="NCBI Taxonomy" id="2493666"/>
    <lineage>
        <taxon>Bacteria</taxon>
        <taxon>Pseudomonadati</taxon>
        <taxon>Bacteroidota</taxon>
        <taxon>Cytophagia</taxon>
        <taxon>Cytophagales</taxon>
        <taxon>Hymenobacteraceae</taxon>
        <taxon>Hymenobacter</taxon>
    </lineage>
</organism>
<dbReference type="RefSeq" id="WP_125426887.1">
    <property type="nucleotide sequence ID" value="NZ_RWIS01000002.1"/>
</dbReference>